<evidence type="ECO:0000313" key="3">
    <source>
        <dbReference type="Proteomes" id="UP000266673"/>
    </source>
</evidence>
<protein>
    <submittedName>
        <fullName evidence="2">Uncharacterized protein</fullName>
    </submittedName>
</protein>
<comment type="caution">
    <text evidence="2">The sequence shown here is derived from an EMBL/GenBank/DDBJ whole genome shotgun (WGS) entry which is preliminary data.</text>
</comment>
<organism evidence="2 3">
    <name type="scientific">Gigaspora rosea</name>
    <dbReference type="NCBI Taxonomy" id="44941"/>
    <lineage>
        <taxon>Eukaryota</taxon>
        <taxon>Fungi</taxon>
        <taxon>Fungi incertae sedis</taxon>
        <taxon>Mucoromycota</taxon>
        <taxon>Glomeromycotina</taxon>
        <taxon>Glomeromycetes</taxon>
        <taxon>Diversisporales</taxon>
        <taxon>Gigasporaceae</taxon>
        <taxon>Gigaspora</taxon>
    </lineage>
</organism>
<name>A0A397V0L7_9GLOM</name>
<gene>
    <name evidence="2" type="ORF">C2G38_2199504</name>
</gene>
<sequence length="210" mass="23395">MSFQALKSLATKGSCWVVVGCETCSLASSIKRIDTSFRHLNRLQPKVAAGLLSVTKRVVWRLLSDAMDSLIIIILSLLIKIDRKKVRAILPNDEQDEETSGGSRGATAQETNREERIVETPYFISQEEAMSCIPSLIENPPDTSTSISSTYIGGLWPTKISSWDGFFDEEIQHQSDQEPKFERPQFIGEGLEIVVESNVGTIMEVNIFVI</sequence>
<dbReference type="OrthoDB" id="2156052at2759"/>
<evidence type="ECO:0000256" key="1">
    <source>
        <dbReference type="SAM" id="MobiDB-lite"/>
    </source>
</evidence>
<keyword evidence="3" id="KW-1185">Reference proteome</keyword>
<dbReference type="Proteomes" id="UP000266673">
    <property type="component" value="Unassembled WGS sequence"/>
</dbReference>
<feature type="region of interest" description="Disordered" evidence="1">
    <location>
        <begin position="92"/>
        <end position="112"/>
    </location>
</feature>
<evidence type="ECO:0000313" key="2">
    <source>
        <dbReference type="EMBL" id="RIB12866.1"/>
    </source>
</evidence>
<accession>A0A397V0L7</accession>
<proteinExistence type="predicted"/>
<reference evidence="2 3" key="1">
    <citation type="submission" date="2018-06" db="EMBL/GenBank/DDBJ databases">
        <title>Comparative genomics reveals the genomic features of Rhizophagus irregularis, R. cerebriforme, R. diaphanum and Gigaspora rosea, and their symbiotic lifestyle signature.</title>
        <authorList>
            <person name="Morin E."/>
            <person name="San Clemente H."/>
            <person name="Chen E.C.H."/>
            <person name="De La Providencia I."/>
            <person name="Hainaut M."/>
            <person name="Kuo A."/>
            <person name="Kohler A."/>
            <person name="Murat C."/>
            <person name="Tang N."/>
            <person name="Roy S."/>
            <person name="Loubradou J."/>
            <person name="Henrissat B."/>
            <person name="Grigoriev I.V."/>
            <person name="Corradi N."/>
            <person name="Roux C."/>
            <person name="Martin F.M."/>
        </authorList>
    </citation>
    <scope>NUCLEOTIDE SEQUENCE [LARGE SCALE GENOMIC DNA]</scope>
    <source>
        <strain evidence="2 3">DAOM 194757</strain>
    </source>
</reference>
<dbReference type="AlphaFoldDB" id="A0A397V0L7"/>
<dbReference type="EMBL" id="QKWP01000982">
    <property type="protein sequence ID" value="RIB12866.1"/>
    <property type="molecule type" value="Genomic_DNA"/>
</dbReference>